<evidence type="ECO:0000313" key="2">
    <source>
        <dbReference type="Proteomes" id="UP001162992"/>
    </source>
</evidence>
<comment type="caution">
    <text evidence="1">The sequence shown here is derived from an EMBL/GenBank/DDBJ whole genome shotgun (WGS) entry which is preliminary data.</text>
</comment>
<protein>
    <submittedName>
        <fullName evidence="1">Uncharacterized protein</fullName>
    </submittedName>
</protein>
<reference evidence="2" key="1">
    <citation type="journal article" date="2024" name="Proc. Natl. Acad. Sci. U.S.A.">
        <title>Extraordinary preservation of gene collinearity over three hundred million years revealed in homosporous lycophytes.</title>
        <authorList>
            <person name="Li C."/>
            <person name="Wickell D."/>
            <person name="Kuo L.Y."/>
            <person name="Chen X."/>
            <person name="Nie B."/>
            <person name="Liao X."/>
            <person name="Peng D."/>
            <person name="Ji J."/>
            <person name="Jenkins J."/>
            <person name="Williams M."/>
            <person name="Shu S."/>
            <person name="Plott C."/>
            <person name="Barry K."/>
            <person name="Rajasekar S."/>
            <person name="Grimwood J."/>
            <person name="Han X."/>
            <person name="Sun S."/>
            <person name="Hou Z."/>
            <person name="He W."/>
            <person name="Dai G."/>
            <person name="Sun C."/>
            <person name="Schmutz J."/>
            <person name="Leebens-Mack J.H."/>
            <person name="Li F.W."/>
            <person name="Wang L."/>
        </authorList>
    </citation>
    <scope>NUCLEOTIDE SEQUENCE [LARGE SCALE GENOMIC DNA]</scope>
    <source>
        <strain evidence="2">cv. PW_Plant_1</strain>
    </source>
</reference>
<evidence type="ECO:0000313" key="1">
    <source>
        <dbReference type="EMBL" id="KAJ7566552.1"/>
    </source>
</evidence>
<keyword evidence="2" id="KW-1185">Reference proteome</keyword>
<sequence>MQEEQRSKSDQGHVMLILISCFYIDEQQEEQSTNIDAKEEQRSKSDIGRPALRLRFCVCYKYDKPPVFHCVCYKSDKPPVFHLQTIPFKLSDQSSLSIAVPRVIKMTVHSRL</sequence>
<organism evidence="1 2">
    <name type="scientific">Diphasiastrum complanatum</name>
    <name type="common">Issler's clubmoss</name>
    <name type="synonym">Lycopodium complanatum</name>
    <dbReference type="NCBI Taxonomy" id="34168"/>
    <lineage>
        <taxon>Eukaryota</taxon>
        <taxon>Viridiplantae</taxon>
        <taxon>Streptophyta</taxon>
        <taxon>Embryophyta</taxon>
        <taxon>Tracheophyta</taxon>
        <taxon>Lycopodiopsida</taxon>
        <taxon>Lycopodiales</taxon>
        <taxon>Lycopodiaceae</taxon>
        <taxon>Lycopodioideae</taxon>
        <taxon>Diphasiastrum</taxon>
    </lineage>
</organism>
<dbReference type="Proteomes" id="UP001162992">
    <property type="component" value="Chromosome 2"/>
</dbReference>
<proteinExistence type="predicted"/>
<accession>A0ACC2EJK7</accession>
<dbReference type="EMBL" id="CM055093">
    <property type="protein sequence ID" value="KAJ7566552.1"/>
    <property type="molecule type" value="Genomic_DNA"/>
</dbReference>
<name>A0ACC2EJK7_DIPCM</name>
<gene>
    <name evidence="1" type="ORF">O6H91_02G108400</name>
</gene>